<organism evidence="1 2">
    <name type="scientific">Candidatus Adlerbacteria bacterium GW2011_GWC1_50_9</name>
    <dbReference type="NCBI Taxonomy" id="1618608"/>
    <lineage>
        <taxon>Bacteria</taxon>
        <taxon>Candidatus Adleribacteriota</taxon>
    </lineage>
</organism>
<comment type="caution">
    <text evidence="1">The sequence shown here is derived from an EMBL/GenBank/DDBJ whole genome shotgun (WGS) entry which is preliminary data.</text>
</comment>
<gene>
    <name evidence="1" type="ORF">UY61_C0069G0002</name>
</gene>
<reference evidence="1 2" key="1">
    <citation type="journal article" date="2015" name="Nature">
        <title>rRNA introns, odd ribosomes, and small enigmatic genomes across a large radiation of phyla.</title>
        <authorList>
            <person name="Brown C.T."/>
            <person name="Hug L.A."/>
            <person name="Thomas B.C."/>
            <person name="Sharon I."/>
            <person name="Castelle C.J."/>
            <person name="Singh A."/>
            <person name="Wilkins M.J."/>
            <person name="Williams K.H."/>
            <person name="Banfield J.F."/>
        </authorList>
    </citation>
    <scope>NUCLEOTIDE SEQUENCE [LARGE SCALE GENOMIC DNA]</scope>
</reference>
<sequence length="70" mass="8203">MKEKEYVLVYRGRGENDWGGTSFSTPKNLRRQSVIRKAEKICGENKYRPALLFLSKSNSPFIMVYDWGKK</sequence>
<name>A0A0G1WJI4_9BACT</name>
<evidence type="ECO:0000313" key="2">
    <source>
        <dbReference type="Proteomes" id="UP000034201"/>
    </source>
</evidence>
<protein>
    <submittedName>
        <fullName evidence="1">Uncharacterized protein</fullName>
    </submittedName>
</protein>
<dbReference type="Proteomes" id="UP000034201">
    <property type="component" value="Unassembled WGS sequence"/>
</dbReference>
<dbReference type="EMBL" id="LCQQ01000069">
    <property type="protein sequence ID" value="KKW18993.1"/>
    <property type="molecule type" value="Genomic_DNA"/>
</dbReference>
<accession>A0A0G1WJI4</accession>
<dbReference type="AlphaFoldDB" id="A0A0G1WJI4"/>
<proteinExistence type="predicted"/>
<evidence type="ECO:0000313" key="1">
    <source>
        <dbReference type="EMBL" id="KKW18993.1"/>
    </source>
</evidence>